<dbReference type="STRING" id="698738.OLEAN_C22560"/>
<dbReference type="EMBL" id="FO203512">
    <property type="protein sequence ID" value="CCK76432.1"/>
    <property type="molecule type" value="Genomic_DNA"/>
</dbReference>
<dbReference type="KEGG" id="oai:OLEAN_C22560"/>
<accession>R4YNA5</accession>
<dbReference type="OrthoDB" id="5368544at2"/>
<evidence type="ECO:0008006" key="4">
    <source>
        <dbReference type="Google" id="ProtNLM"/>
    </source>
</evidence>
<dbReference type="Gene3D" id="3.40.190.10">
    <property type="entry name" value="Periplasmic binding protein-like II"/>
    <property type="match status" value="1"/>
</dbReference>
<evidence type="ECO:0000313" key="3">
    <source>
        <dbReference type="Proteomes" id="UP000032749"/>
    </source>
</evidence>
<organism evidence="2 3">
    <name type="scientific">Oleispira antarctica RB-8</name>
    <dbReference type="NCBI Taxonomy" id="698738"/>
    <lineage>
        <taxon>Bacteria</taxon>
        <taxon>Pseudomonadati</taxon>
        <taxon>Pseudomonadota</taxon>
        <taxon>Gammaproteobacteria</taxon>
        <taxon>Oceanospirillales</taxon>
        <taxon>Oceanospirillaceae</taxon>
        <taxon>Oleispira</taxon>
    </lineage>
</organism>
<dbReference type="SUPFAM" id="SSF53850">
    <property type="entry name" value="Periplasmic binding protein-like II"/>
    <property type="match status" value="1"/>
</dbReference>
<keyword evidence="3" id="KW-1185">Reference proteome</keyword>
<reference evidence="2 3" key="1">
    <citation type="journal article" date="2013" name="Nat. Commun.">
        <title>Genome sequence and functional genomic analysis of the oil-degrading bacterium Oleispira antarctica.</title>
        <authorList>
            <person name="Kube M."/>
            <person name="Chernikova T.N."/>
            <person name="Al-Ramahi Y."/>
            <person name="Beloqui A."/>
            <person name="Lopez-Cortez N."/>
            <person name="Guazzaroni M.E."/>
            <person name="Heipieper H.J."/>
            <person name="Klages S."/>
            <person name="Kotsyurbenko O.R."/>
            <person name="Langer I."/>
            <person name="Nechitaylo T.Y."/>
            <person name="Lunsdorf H."/>
            <person name="Fernandez M."/>
            <person name="Juarez S."/>
            <person name="Ciordia S."/>
            <person name="Singer A."/>
            <person name="Kagan O."/>
            <person name="Egorova O."/>
            <person name="Petit P.A."/>
            <person name="Stogios P."/>
            <person name="Kim Y."/>
            <person name="Tchigvintsev A."/>
            <person name="Flick R."/>
            <person name="Denaro R."/>
            <person name="Genovese M."/>
            <person name="Albar J.P."/>
            <person name="Reva O.N."/>
            <person name="Martinez-Gomariz M."/>
            <person name="Tran H."/>
            <person name="Ferrer M."/>
            <person name="Savchenko A."/>
            <person name="Yakunin A.F."/>
            <person name="Yakimov M.M."/>
            <person name="Golyshina O.V."/>
            <person name="Reinhardt R."/>
            <person name="Golyshin P.N."/>
        </authorList>
    </citation>
    <scope>NUCLEOTIDE SEQUENCE [LARGE SCALE GENOMIC DNA]</scope>
</reference>
<proteinExistence type="predicted"/>
<dbReference type="Proteomes" id="UP000032749">
    <property type="component" value="Chromosome"/>
</dbReference>
<dbReference type="AlphaFoldDB" id="R4YNA5"/>
<evidence type="ECO:0000313" key="2">
    <source>
        <dbReference type="EMBL" id="CCK76432.1"/>
    </source>
</evidence>
<dbReference type="HOGENOM" id="CLU_124904_1_1_6"/>
<protein>
    <recommendedName>
        <fullName evidence="4">Phosphate ABC transporter substrate-binding protein</fullName>
    </recommendedName>
</protein>
<keyword evidence="1" id="KW-0732">Signal</keyword>
<feature type="chain" id="PRO_5004374254" description="Phosphate ABC transporter substrate-binding protein" evidence="1">
    <location>
        <begin position="21"/>
        <end position="140"/>
    </location>
</feature>
<name>R4YNA5_OLEAN</name>
<feature type="signal peptide" evidence="1">
    <location>
        <begin position="1"/>
        <end position="20"/>
    </location>
</feature>
<evidence type="ECO:0000256" key="1">
    <source>
        <dbReference type="SAM" id="SignalP"/>
    </source>
</evidence>
<gene>
    <name evidence="2" type="ORF">OLEAN_C22560</name>
</gene>
<sequence>MKYLSRLIVSVFLLAPLAHAEIAVVVSPKNGNSYTSINKELINRIFLAKVSNFPDGTVAKPVYLKQGSEVRDTFNRDYLSKSESQLGRYWSRLRFSGKAQFPKEVNSAEELKALIANDPSLIGYIDALDVDDTIKVVHQY</sequence>